<reference evidence="2" key="1">
    <citation type="journal article" date="2023" name="Science">
        <title>Genome structures resolve the early diversification of teleost fishes.</title>
        <authorList>
            <person name="Parey E."/>
            <person name="Louis A."/>
            <person name="Montfort J."/>
            <person name="Bouchez O."/>
            <person name="Roques C."/>
            <person name="Iampietro C."/>
            <person name="Lluch J."/>
            <person name="Castinel A."/>
            <person name="Donnadieu C."/>
            <person name="Desvignes T."/>
            <person name="Floi Bucao C."/>
            <person name="Jouanno E."/>
            <person name="Wen M."/>
            <person name="Mejri S."/>
            <person name="Dirks R."/>
            <person name="Jansen H."/>
            <person name="Henkel C."/>
            <person name="Chen W.J."/>
            <person name="Zahm M."/>
            <person name="Cabau C."/>
            <person name="Klopp C."/>
            <person name="Thompson A.W."/>
            <person name="Robinson-Rechavi M."/>
            <person name="Braasch I."/>
            <person name="Lecointre G."/>
            <person name="Bobe J."/>
            <person name="Postlethwait J.H."/>
            <person name="Berthelot C."/>
            <person name="Roest Crollius H."/>
            <person name="Guiguen Y."/>
        </authorList>
    </citation>
    <scope>NUCLEOTIDE SEQUENCE</scope>
    <source>
        <strain evidence="2">WJC10195</strain>
    </source>
</reference>
<evidence type="ECO:0000313" key="3">
    <source>
        <dbReference type="Proteomes" id="UP001152622"/>
    </source>
</evidence>
<comment type="caution">
    <text evidence="2">The sequence shown here is derived from an EMBL/GenBank/DDBJ whole genome shotgun (WGS) entry which is preliminary data.</text>
</comment>
<proteinExistence type="predicted"/>
<sequence>METSGAEQRPPRVRLGDILLVSEPRDEQHYRRGGRAERGVLSTYPPDYRHIHGPSEEGSVVAPKRSTADAGPKACRHRSFQTPG</sequence>
<evidence type="ECO:0000313" key="2">
    <source>
        <dbReference type="EMBL" id="KAJ8334401.1"/>
    </source>
</evidence>
<keyword evidence="3" id="KW-1185">Reference proteome</keyword>
<gene>
    <name evidence="2" type="ORF">SKAU_G00400400</name>
</gene>
<protein>
    <submittedName>
        <fullName evidence="2">Uncharacterized protein</fullName>
    </submittedName>
</protein>
<organism evidence="2 3">
    <name type="scientific">Synaphobranchus kaupii</name>
    <name type="common">Kaup's arrowtooth eel</name>
    <dbReference type="NCBI Taxonomy" id="118154"/>
    <lineage>
        <taxon>Eukaryota</taxon>
        <taxon>Metazoa</taxon>
        <taxon>Chordata</taxon>
        <taxon>Craniata</taxon>
        <taxon>Vertebrata</taxon>
        <taxon>Euteleostomi</taxon>
        <taxon>Actinopterygii</taxon>
        <taxon>Neopterygii</taxon>
        <taxon>Teleostei</taxon>
        <taxon>Anguilliformes</taxon>
        <taxon>Synaphobranchidae</taxon>
        <taxon>Synaphobranchus</taxon>
    </lineage>
</organism>
<dbReference type="EMBL" id="JAINUF010000021">
    <property type="protein sequence ID" value="KAJ8334401.1"/>
    <property type="molecule type" value="Genomic_DNA"/>
</dbReference>
<feature type="compositionally biased region" description="Basic residues" evidence="1">
    <location>
        <begin position="74"/>
        <end position="84"/>
    </location>
</feature>
<accession>A0A9Q1E903</accession>
<dbReference type="Proteomes" id="UP001152622">
    <property type="component" value="Chromosome 21"/>
</dbReference>
<evidence type="ECO:0000256" key="1">
    <source>
        <dbReference type="SAM" id="MobiDB-lite"/>
    </source>
</evidence>
<feature type="compositionally biased region" description="Basic and acidic residues" evidence="1">
    <location>
        <begin position="26"/>
        <end position="38"/>
    </location>
</feature>
<feature type="region of interest" description="Disordered" evidence="1">
    <location>
        <begin position="26"/>
        <end position="84"/>
    </location>
</feature>
<name>A0A9Q1E903_SYNKA</name>
<dbReference type="AlphaFoldDB" id="A0A9Q1E903"/>